<organism evidence="3 4">
    <name type="scientific">Massarina eburnea CBS 473.64</name>
    <dbReference type="NCBI Taxonomy" id="1395130"/>
    <lineage>
        <taxon>Eukaryota</taxon>
        <taxon>Fungi</taxon>
        <taxon>Dikarya</taxon>
        <taxon>Ascomycota</taxon>
        <taxon>Pezizomycotina</taxon>
        <taxon>Dothideomycetes</taxon>
        <taxon>Pleosporomycetidae</taxon>
        <taxon>Pleosporales</taxon>
        <taxon>Massarineae</taxon>
        <taxon>Massarinaceae</taxon>
        <taxon>Massarina</taxon>
    </lineage>
</organism>
<reference evidence="3" key="1">
    <citation type="journal article" date="2020" name="Stud. Mycol.">
        <title>101 Dothideomycetes genomes: a test case for predicting lifestyles and emergence of pathogens.</title>
        <authorList>
            <person name="Haridas S."/>
            <person name="Albert R."/>
            <person name="Binder M."/>
            <person name="Bloem J."/>
            <person name="Labutti K."/>
            <person name="Salamov A."/>
            <person name="Andreopoulos B."/>
            <person name="Baker S."/>
            <person name="Barry K."/>
            <person name="Bills G."/>
            <person name="Bluhm B."/>
            <person name="Cannon C."/>
            <person name="Castanera R."/>
            <person name="Culley D."/>
            <person name="Daum C."/>
            <person name="Ezra D."/>
            <person name="Gonzalez J."/>
            <person name="Henrissat B."/>
            <person name="Kuo A."/>
            <person name="Liang C."/>
            <person name="Lipzen A."/>
            <person name="Lutzoni F."/>
            <person name="Magnuson J."/>
            <person name="Mondo S."/>
            <person name="Nolan M."/>
            <person name="Ohm R."/>
            <person name="Pangilinan J."/>
            <person name="Park H.-J."/>
            <person name="Ramirez L."/>
            <person name="Alfaro M."/>
            <person name="Sun H."/>
            <person name="Tritt A."/>
            <person name="Yoshinaga Y."/>
            <person name="Zwiers L.-H."/>
            <person name="Turgeon B."/>
            <person name="Goodwin S."/>
            <person name="Spatafora J."/>
            <person name="Crous P."/>
            <person name="Grigoriev I."/>
        </authorList>
    </citation>
    <scope>NUCLEOTIDE SEQUENCE</scope>
    <source>
        <strain evidence="3">CBS 473.64</strain>
    </source>
</reference>
<dbReference type="EMBL" id="MU006777">
    <property type="protein sequence ID" value="KAF2645390.1"/>
    <property type="molecule type" value="Genomic_DNA"/>
</dbReference>
<sequence>MLDLNEAQTFVAKYNRYKKATEYIGGWIAETAAFIGFEVKERRQKTAQPKAKRGKSKKANKNANAGASSGGGGSNKTTYQLKVADFVPMAKAIADARADLGSEVLVPIALTKRDGDEKSDLRHEYFIGILENTFQTLRPFIHGPEAARANTTQEASESGLTSKNRFAELTVEETVAIADSEDVDEESLPEVPNVMFEQDEEDEEEEFWCAVSLLLQEQEDMRDVVRDSWEEYKNGNIDLIVAAMVTDTAIKLAQKAEAQLDLTVSRPTKYPASQFPVWTLPAVLFYNNHETMHTWPVADIAKPSNTLGATTDAQFATNFDFWPVYAGLKFYLNKHITKKTLPQVVPKDFRDIDVHDRTLRAIEFAQMIRLIMEAPEQPEIWDPVSQGLQAMFKTHELPLWLTFGVQVHFDSQDILGEQLTRRTNFELQVYLNPMMARVQDTLEKWEDPFLPQEIEYEVYTPLIDAYNALSSWGSEDKLGKQLGHLATNPKFGGHPVLKKMRSEERYFYRQHPLLNGMMKYHFFLHYHAAGIAHEANSASLLMMAHVYVGGRLRYPDGPVWPDMEFVLFAQDPRYVLFKYPETPEEARDAFDLATGQRTVKQIGSLPLDRLDLSSNVLGLKYDPNSKSRLFRDASVFGDVYLPRGASPHWVRRFPGGGATNGGIDLIVQQLLNASLSPNSTQGRLARAMKTSQESQGVKLDPIAGLTSVAILQHFAVWLQADMVDFCFDWILMQRHCSDAWKVIYQLLEKDSAWDDNLSQYGQSPQQAANAIIDTSPLTGKYPRFLERAYQGLQIYINYKDENDLDEPITGEACLTAMTKFHSRTARLFQDTGPLSLDVLYKGWTGAEKLERRNVIAKRAAQAGDGTHNDLQEMFVAQGMRSIMSQMIGGSGQDSESAENSTCVVM</sequence>
<evidence type="ECO:0000259" key="2">
    <source>
        <dbReference type="Pfam" id="PF20253"/>
    </source>
</evidence>
<dbReference type="Proteomes" id="UP000799753">
    <property type="component" value="Unassembled WGS sequence"/>
</dbReference>
<name>A0A6A6SCV2_9PLEO</name>
<dbReference type="InterPro" id="IPR046539">
    <property type="entry name" value="DUF6604"/>
</dbReference>
<dbReference type="PANTHER" id="PTHR38795:SF1">
    <property type="entry name" value="DUF6604 DOMAIN-CONTAINING PROTEIN"/>
    <property type="match status" value="1"/>
</dbReference>
<evidence type="ECO:0000313" key="4">
    <source>
        <dbReference type="Proteomes" id="UP000799753"/>
    </source>
</evidence>
<feature type="region of interest" description="Disordered" evidence="1">
    <location>
        <begin position="45"/>
        <end position="74"/>
    </location>
</feature>
<accession>A0A6A6SCV2</accession>
<keyword evidence="4" id="KW-1185">Reference proteome</keyword>
<protein>
    <recommendedName>
        <fullName evidence="2">DUF6604 domain-containing protein</fullName>
    </recommendedName>
</protein>
<feature type="compositionally biased region" description="Basic residues" evidence="1">
    <location>
        <begin position="45"/>
        <end position="60"/>
    </location>
</feature>
<dbReference type="Pfam" id="PF20253">
    <property type="entry name" value="DUF6604"/>
    <property type="match status" value="1"/>
</dbReference>
<proteinExistence type="predicted"/>
<gene>
    <name evidence="3" type="ORF">P280DRAFT_441828</name>
</gene>
<dbReference type="AlphaFoldDB" id="A0A6A6SCV2"/>
<evidence type="ECO:0000256" key="1">
    <source>
        <dbReference type="SAM" id="MobiDB-lite"/>
    </source>
</evidence>
<evidence type="ECO:0000313" key="3">
    <source>
        <dbReference type="EMBL" id="KAF2645390.1"/>
    </source>
</evidence>
<dbReference type="OrthoDB" id="5238236at2759"/>
<dbReference type="PANTHER" id="PTHR38795">
    <property type="entry name" value="DUF6604 DOMAIN-CONTAINING PROTEIN"/>
    <property type="match status" value="1"/>
</dbReference>
<feature type="domain" description="DUF6604" evidence="2">
    <location>
        <begin position="16"/>
        <end position="260"/>
    </location>
</feature>